<keyword evidence="7" id="KW-1185">Reference proteome</keyword>
<evidence type="ECO:0000256" key="3">
    <source>
        <dbReference type="ARBA" id="ARBA00022806"/>
    </source>
</evidence>
<dbReference type="InterPro" id="IPR014001">
    <property type="entry name" value="Helicase_ATP-bd"/>
</dbReference>
<dbReference type="GO" id="GO:0016787">
    <property type="term" value="F:hydrolase activity"/>
    <property type="evidence" value="ECO:0007669"/>
    <property type="project" value="UniProtKB-KW"/>
</dbReference>
<reference evidence="6" key="1">
    <citation type="journal article" date="2020" name="J Insects Food Feed">
        <title>The yellow mealworm (Tenebrio molitor) genome: a resource for the emerging insects as food and feed industry.</title>
        <authorList>
            <person name="Eriksson T."/>
            <person name="Andere A."/>
            <person name="Kelstrup H."/>
            <person name="Emery V."/>
            <person name="Picard C."/>
        </authorList>
    </citation>
    <scope>NUCLEOTIDE SEQUENCE</scope>
    <source>
        <strain evidence="6">Stoneville</strain>
        <tissue evidence="6">Whole head</tissue>
    </source>
</reference>
<dbReference type="Gene3D" id="3.30.1370.100">
    <property type="entry name" value="MutL, C-terminal domain, regulatory subdomain"/>
    <property type="match status" value="1"/>
</dbReference>
<dbReference type="InterPro" id="IPR042120">
    <property type="entry name" value="MutL_C_dimsub"/>
</dbReference>
<dbReference type="InterPro" id="IPR042121">
    <property type="entry name" value="MutL_C_regsub"/>
</dbReference>
<dbReference type="GO" id="GO:0006298">
    <property type="term" value="P:mismatch repair"/>
    <property type="evidence" value="ECO:0007669"/>
    <property type="project" value="InterPro"/>
</dbReference>
<reference evidence="6" key="2">
    <citation type="submission" date="2021-08" db="EMBL/GenBank/DDBJ databases">
        <authorList>
            <person name="Eriksson T."/>
        </authorList>
    </citation>
    <scope>NUCLEOTIDE SEQUENCE</scope>
    <source>
        <strain evidence="6">Stoneville</strain>
        <tissue evidence="6">Whole head</tissue>
    </source>
</reference>
<dbReference type="PANTHER" id="PTHR14025:SF20">
    <property type="entry name" value="FANCONI ANEMIA GROUP M PROTEIN"/>
    <property type="match status" value="1"/>
</dbReference>
<evidence type="ECO:0000256" key="2">
    <source>
        <dbReference type="ARBA" id="ARBA00022801"/>
    </source>
</evidence>
<name>A0A8J6LR93_TENMO</name>
<evidence type="ECO:0000313" key="7">
    <source>
        <dbReference type="Proteomes" id="UP000719412"/>
    </source>
</evidence>
<dbReference type="GO" id="GO:0045003">
    <property type="term" value="P:double-strand break repair via synthesis-dependent strand annealing"/>
    <property type="evidence" value="ECO:0007669"/>
    <property type="project" value="TreeGrafter"/>
</dbReference>
<keyword evidence="2" id="KW-0378">Hydrolase</keyword>
<dbReference type="InterPro" id="IPR006935">
    <property type="entry name" value="Helicase/UvrB_N"/>
</dbReference>
<gene>
    <name evidence="6" type="ORF">GEV33_000095</name>
</gene>
<dbReference type="InterPro" id="IPR037198">
    <property type="entry name" value="MutL_C_sf"/>
</dbReference>
<accession>A0A8J6LR93</accession>
<comment type="caution">
    <text evidence="6">The sequence shown here is derived from an EMBL/GenBank/DDBJ whole genome shotgun (WGS) entry which is preliminary data.</text>
</comment>
<evidence type="ECO:0000259" key="5">
    <source>
        <dbReference type="PROSITE" id="PS51192"/>
    </source>
</evidence>
<keyword evidence="3" id="KW-0347">Helicase</keyword>
<keyword evidence="4" id="KW-0067">ATP-binding</keyword>
<evidence type="ECO:0000256" key="4">
    <source>
        <dbReference type="ARBA" id="ARBA00022840"/>
    </source>
</evidence>
<dbReference type="GO" id="GO:0005524">
    <property type="term" value="F:ATP binding"/>
    <property type="evidence" value="ECO:0007669"/>
    <property type="project" value="UniProtKB-KW"/>
</dbReference>
<organism evidence="6 7">
    <name type="scientific">Tenebrio molitor</name>
    <name type="common">Yellow mealworm beetle</name>
    <dbReference type="NCBI Taxonomy" id="7067"/>
    <lineage>
        <taxon>Eukaryota</taxon>
        <taxon>Metazoa</taxon>
        <taxon>Ecdysozoa</taxon>
        <taxon>Arthropoda</taxon>
        <taxon>Hexapoda</taxon>
        <taxon>Insecta</taxon>
        <taxon>Pterygota</taxon>
        <taxon>Neoptera</taxon>
        <taxon>Endopterygota</taxon>
        <taxon>Coleoptera</taxon>
        <taxon>Polyphaga</taxon>
        <taxon>Cucujiformia</taxon>
        <taxon>Tenebrionidae</taxon>
        <taxon>Tenebrio</taxon>
    </lineage>
</organism>
<dbReference type="GO" id="GO:0009378">
    <property type="term" value="F:four-way junction helicase activity"/>
    <property type="evidence" value="ECO:0007669"/>
    <property type="project" value="TreeGrafter"/>
</dbReference>
<dbReference type="AlphaFoldDB" id="A0A8J6LR93"/>
<dbReference type="PROSITE" id="PS51192">
    <property type="entry name" value="HELICASE_ATP_BIND_1"/>
    <property type="match status" value="1"/>
</dbReference>
<dbReference type="SMART" id="SM00853">
    <property type="entry name" value="MutL_C"/>
    <property type="match status" value="1"/>
</dbReference>
<evidence type="ECO:0000313" key="6">
    <source>
        <dbReference type="EMBL" id="KAH0822696.1"/>
    </source>
</evidence>
<dbReference type="Pfam" id="PF08676">
    <property type="entry name" value="MutL_C"/>
    <property type="match status" value="1"/>
</dbReference>
<dbReference type="Proteomes" id="UP000719412">
    <property type="component" value="Unassembled WGS sequence"/>
</dbReference>
<dbReference type="SUPFAM" id="SSF52540">
    <property type="entry name" value="P-loop containing nucleoside triphosphate hydrolases"/>
    <property type="match status" value="1"/>
</dbReference>
<dbReference type="GO" id="GO:0043138">
    <property type="term" value="F:3'-5' DNA helicase activity"/>
    <property type="evidence" value="ECO:0007669"/>
    <property type="project" value="TreeGrafter"/>
</dbReference>
<protein>
    <recommendedName>
        <fullName evidence="5">Helicase ATP-binding domain-containing protein</fullName>
    </recommendedName>
</protein>
<dbReference type="PANTHER" id="PTHR14025">
    <property type="entry name" value="FANCONI ANEMIA GROUP M FANCM FAMILY MEMBER"/>
    <property type="match status" value="1"/>
</dbReference>
<dbReference type="EMBL" id="JABDTM020000167">
    <property type="protein sequence ID" value="KAH0822696.1"/>
    <property type="molecule type" value="Genomic_DNA"/>
</dbReference>
<dbReference type="Gene3D" id="3.40.50.300">
    <property type="entry name" value="P-loop containing nucleotide triphosphate hydrolases"/>
    <property type="match status" value="1"/>
</dbReference>
<dbReference type="GO" id="GO:0036297">
    <property type="term" value="P:interstrand cross-link repair"/>
    <property type="evidence" value="ECO:0007669"/>
    <property type="project" value="TreeGrafter"/>
</dbReference>
<dbReference type="SUPFAM" id="SSF118116">
    <property type="entry name" value="DNA mismatch repair protein MutL"/>
    <property type="match status" value="1"/>
</dbReference>
<dbReference type="InterPro" id="IPR014790">
    <property type="entry name" value="MutL_C"/>
</dbReference>
<dbReference type="InterPro" id="IPR027417">
    <property type="entry name" value="P-loop_NTPase"/>
</dbReference>
<feature type="domain" description="Helicase ATP-binding" evidence="5">
    <location>
        <begin position="302"/>
        <end position="384"/>
    </location>
</feature>
<dbReference type="Gene3D" id="3.30.1540.20">
    <property type="entry name" value="MutL, C-terminal domain, dimerisation subdomain"/>
    <property type="match status" value="1"/>
</dbReference>
<sequence length="384" mass="43566">MWCVFTKNLSISDPKKFFEEIYLAKSKLIEGSIPNVSKSGYAKHAVQNFENMSFTKSLFKNLEIIGQVDCKFIAVLEKTKKLILLFDQHAVHERVRLEQLCESYKSASMKLDQDVTIFLPHKDVSLLKRQKTHLNSLGLVVSLFTNGVTVSEVPLCLYNKSKKGTDIVFLTETLIKEVIETLKMNNGIIVNTPRVIQDIVNSEACRGAIKFGDSLSKNECLMHLKTLSECTLPFQCAHGRPTLTPLISLDKFYDTLFTKPQLHNLNAVNLSEDADTKGFDLQAGQSWIYPTNYPVRDYQYNITQQALHKNTLVSLPTGLGKTFIAAVVMYNFYRWYPHNKIIFMAPTRPLVKQQMDACYNITAIPHEATAELTGTKVQQTIWPS</sequence>
<dbReference type="GO" id="GO:0000400">
    <property type="term" value="F:four-way junction DNA binding"/>
    <property type="evidence" value="ECO:0007669"/>
    <property type="project" value="TreeGrafter"/>
</dbReference>
<proteinExistence type="predicted"/>
<keyword evidence="1" id="KW-0547">Nucleotide-binding</keyword>
<dbReference type="Pfam" id="PF04851">
    <property type="entry name" value="ResIII"/>
    <property type="match status" value="1"/>
</dbReference>
<evidence type="ECO:0000256" key="1">
    <source>
        <dbReference type="ARBA" id="ARBA00022741"/>
    </source>
</evidence>